<dbReference type="AlphaFoldDB" id="A0A2K9Z269"/>
<reference evidence="2 3" key="1">
    <citation type="submission" date="2017-11" db="EMBL/GenBank/DDBJ databases">
        <title>Complete genome of Rhizobium leguminosarum Norway, an ineffective micro-symbiont.</title>
        <authorList>
            <person name="Hoffrichter A."/>
            <person name="Liang J."/>
            <person name="Brachmann A."/>
            <person name="Marin M."/>
        </authorList>
    </citation>
    <scope>NUCLEOTIDE SEQUENCE [LARGE SCALE GENOMIC DNA]</scope>
    <source>
        <strain evidence="2 3">Norway</strain>
    </source>
</reference>
<dbReference type="Proteomes" id="UP000238523">
    <property type="component" value="Chromosome"/>
</dbReference>
<feature type="transmembrane region" description="Helical" evidence="1">
    <location>
        <begin position="67"/>
        <end position="86"/>
    </location>
</feature>
<name>A0A2K9Z269_RHILE</name>
<organism evidence="2 3">
    <name type="scientific">Rhizobium leguminosarum</name>
    <dbReference type="NCBI Taxonomy" id="384"/>
    <lineage>
        <taxon>Bacteria</taxon>
        <taxon>Pseudomonadati</taxon>
        <taxon>Pseudomonadota</taxon>
        <taxon>Alphaproteobacteria</taxon>
        <taxon>Hyphomicrobiales</taxon>
        <taxon>Rhizobiaceae</taxon>
        <taxon>Rhizobium/Agrobacterium group</taxon>
        <taxon>Rhizobium</taxon>
    </lineage>
</organism>
<keyword evidence="1" id="KW-0812">Transmembrane</keyword>
<dbReference type="RefSeq" id="WP_158686912.1">
    <property type="nucleotide sequence ID" value="NZ_CP025012.1"/>
</dbReference>
<evidence type="ECO:0000256" key="1">
    <source>
        <dbReference type="SAM" id="Phobius"/>
    </source>
</evidence>
<proteinExistence type="predicted"/>
<evidence type="ECO:0000313" key="3">
    <source>
        <dbReference type="Proteomes" id="UP000238523"/>
    </source>
</evidence>
<evidence type="ECO:0000313" key="2">
    <source>
        <dbReference type="EMBL" id="AUW42280.1"/>
    </source>
</evidence>
<gene>
    <name evidence="2" type="ORF">CUJ84_Chr001909</name>
</gene>
<dbReference type="EMBL" id="CP025012">
    <property type="protein sequence ID" value="AUW42280.1"/>
    <property type="molecule type" value="Genomic_DNA"/>
</dbReference>
<keyword evidence="1" id="KW-0472">Membrane</keyword>
<accession>A0A2K9Z269</accession>
<protein>
    <submittedName>
        <fullName evidence="2">Uncharacterized protein</fullName>
    </submittedName>
</protein>
<sequence>MRGWVQTEQCSLVQLLKGIEPEIGFAPEAARDSNGTGRELLSLLHRYVIGSQLARSETGERFPMNNLIWLVGAVVIVLAILSFFGFR</sequence>
<keyword evidence="1" id="KW-1133">Transmembrane helix</keyword>